<comment type="subcellular location">
    <subcellularLocation>
        <location evidence="1">Cytoplasm</location>
    </subcellularLocation>
</comment>
<dbReference type="STRING" id="883081.HMPREF9698_00470"/>
<accession>K9EXN5</accession>
<dbReference type="GO" id="GO:0005737">
    <property type="term" value="C:cytoplasm"/>
    <property type="evidence" value="ECO:0007669"/>
    <property type="project" value="UniProtKB-SubCell"/>
</dbReference>
<evidence type="ECO:0000256" key="6">
    <source>
        <dbReference type="SAM" id="MobiDB-lite"/>
    </source>
</evidence>
<evidence type="ECO:0000256" key="1">
    <source>
        <dbReference type="ARBA" id="ARBA00004496"/>
    </source>
</evidence>
<sequence>MVKTELTQRQILEKDFSSKLRGYDPQEVDEFLDVIIRDYKAFDDQVSDLENQVSKLKDENQRLTQKTSKVFKRFEAIVQQNEILKNQLAEYEEKMRQGSSQAEGEDDSKTSEDQESKQDKSSPKAESSQSKLQESQDTKGKADSEGAASDPQATKKVDLPPAEDQDTRVAKRKSPTMSPVLGGRRKGSQEDQGQKASRPSATIIDILKRLSNLERAVFGEENFKPKNGDQAE</sequence>
<feature type="region of interest" description="Disordered" evidence="6">
    <location>
        <begin position="89"/>
        <end position="203"/>
    </location>
</feature>
<keyword evidence="8" id="KW-1185">Reference proteome</keyword>
<evidence type="ECO:0000313" key="7">
    <source>
        <dbReference type="EMBL" id="EKU93990.1"/>
    </source>
</evidence>
<gene>
    <name evidence="7" type="ORF">HMPREF9698_00470</name>
</gene>
<feature type="compositionally biased region" description="Basic and acidic residues" evidence="6">
    <location>
        <begin position="134"/>
        <end position="144"/>
    </location>
</feature>
<dbReference type="eggNOG" id="COG3599">
    <property type="taxonomic scope" value="Bacteria"/>
</dbReference>
<dbReference type="EMBL" id="AGXA01000007">
    <property type="protein sequence ID" value="EKU93990.1"/>
    <property type="molecule type" value="Genomic_DNA"/>
</dbReference>
<reference evidence="7 8" key="1">
    <citation type="submission" date="2012-09" db="EMBL/GenBank/DDBJ databases">
        <title>The Genome Sequence of Alloiococcus otitis ATCC 51267.</title>
        <authorList>
            <consortium name="The Broad Institute Genome Sequencing Platform"/>
            <person name="Earl A."/>
            <person name="Ward D."/>
            <person name="Feldgarden M."/>
            <person name="Gevers D."/>
            <person name="Huys G."/>
            <person name="Walker B."/>
            <person name="Young S.K."/>
            <person name="Zeng Q."/>
            <person name="Gargeya S."/>
            <person name="Fitzgerald M."/>
            <person name="Haas B."/>
            <person name="Abouelleil A."/>
            <person name="Alvarado L."/>
            <person name="Arachchi H.M."/>
            <person name="Berlin A.M."/>
            <person name="Chapman S.B."/>
            <person name="Goldberg J."/>
            <person name="Griggs A."/>
            <person name="Gujja S."/>
            <person name="Hansen M."/>
            <person name="Howarth C."/>
            <person name="Imamovic A."/>
            <person name="Larimer J."/>
            <person name="McCowen C."/>
            <person name="Montmayeur A."/>
            <person name="Murphy C."/>
            <person name="Neiman D."/>
            <person name="Pearson M."/>
            <person name="Priest M."/>
            <person name="Roberts A."/>
            <person name="Saif S."/>
            <person name="Shea T."/>
            <person name="Sisk P."/>
            <person name="Sykes S."/>
            <person name="Wortman J."/>
            <person name="Nusbaum C."/>
            <person name="Birren B."/>
        </authorList>
    </citation>
    <scope>NUCLEOTIDE SEQUENCE [LARGE SCALE GENOMIC DNA]</scope>
    <source>
        <strain evidence="7 8">ATCC 51267</strain>
    </source>
</reference>
<evidence type="ECO:0000313" key="8">
    <source>
        <dbReference type="Proteomes" id="UP000009875"/>
    </source>
</evidence>
<keyword evidence="4" id="KW-0175">Coiled coil</keyword>
<evidence type="ECO:0000256" key="4">
    <source>
        <dbReference type="ARBA" id="ARBA00023054"/>
    </source>
</evidence>
<comment type="caution">
    <text evidence="7">The sequence shown here is derived from an EMBL/GenBank/DDBJ whole genome shotgun (WGS) entry which is preliminary data.</text>
</comment>
<keyword evidence="3" id="KW-0132">Cell division</keyword>
<dbReference type="NCBIfam" id="TIGR03544">
    <property type="entry name" value="DivI1A_domain"/>
    <property type="match status" value="1"/>
</dbReference>
<dbReference type="InterPro" id="IPR019933">
    <property type="entry name" value="DivIVA_domain"/>
</dbReference>
<dbReference type="Pfam" id="PF05103">
    <property type="entry name" value="DivIVA"/>
    <property type="match status" value="1"/>
</dbReference>
<dbReference type="AlphaFoldDB" id="K9EXN5"/>
<feature type="compositionally biased region" description="Polar residues" evidence="6">
    <location>
        <begin position="124"/>
        <end position="133"/>
    </location>
</feature>
<feature type="compositionally biased region" description="Basic and acidic residues" evidence="6">
    <location>
        <begin position="107"/>
        <end position="123"/>
    </location>
</feature>
<name>K9EXN5_9LACT</name>
<protein>
    <submittedName>
        <fullName evidence="7">DivIVA domain-containing protein</fullName>
    </submittedName>
</protein>
<evidence type="ECO:0000256" key="2">
    <source>
        <dbReference type="ARBA" id="ARBA00022490"/>
    </source>
</evidence>
<dbReference type="OrthoDB" id="389699at2"/>
<dbReference type="GO" id="GO:0051301">
    <property type="term" value="P:cell division"/>
    <property type="evidence" value="ECO:0007669"/>
    <property type="project" value="UniProtKB-KW"/>
</dbReference>
<keyword evidence="5" id="KW-0131">Cell cycle</keyword>
<dbReference type="RefSeq" id="WP_003776967.1">
    <property type="nucleotide sequence ID" value="NZ_JH992957.1"/>
</dbReference>
<dbReference type="PATRIC" id="fig|883081.3.peg.470"/>
<evidence type="ECO:0000256" key="3">
    <source>
        <dbReference type="ARBA" id="ARBA00022618"/>
    </source>
</evidence>
<dbReference type="Proteomes" id="UP000009875">
    <property type="component" value="Unassembled WGS sequence"/>
</dbReference>
<organism evidence="7 8">
    <name type="scientific">Alloiococcus otitis ATCC 51267</name>
    <dbReference type="NCBI Taxonomy" id="883081"/>
    <lineage>
        <taxon>Bacteria</taxon>
        <taxon>Bacillati</taxon>
        <taxon>Bacillota</taxon>
        <taxon>Bacilli</taxon>
        <taxon>Lactobacillales</taxon>
        <taxon>Carnobacteriaceae</taxon>
        <taxon>Alloiococcus</taxon>
    </lineage>
</organism>
<dbReference type="InterPro" id="IPR007793">
    <property type="entry name" value="DivIVA_fam"/>
</dbReference>
<evidence type="ECO:0000256" key="5">
    <source>
        <dbReference type="ARBA" id="ARBA00023306"/>
    </source>
</evidence>
<dbReference type="HOGENOM" id="CLU_1192770_0_0_9"/>
<dbReference type="Gene3D" id="6.10.250.660">
    <property type="match status" value="1"/>
</dbReference>
<proteinExistence type="predicted"/>
<keyword evidence="2" id="KW-0963">Cytoplasm</keyword>